<dbReference type="PANTHER" id="PTHR30136">
    <property type="entry name" value="HELIX-TURN-HELIX TRANSCRIPTIONAL REGULATOR, ICLR FAMILY"/>
    <property type="match status" value="1"/>
</dbReference>
<evidence type="ECO:0000259" key="4">
    <source>
        <dbReference type="PROSITE" id="PS51077"/>
    </source>
</evidence>
<feature type="domain" description="HTH iclR-type" evidence="4">
    <location>
        <begin position="1"/>
        <end position="64"/>
    </location>
</feature>
<dbReference type="Gene3D" id="3.30.450.40">
    <property type="match status" value="1"/>
</dbReference>
<accession>A0ABN5GY99</accession>
<evidence type="ECO:0000256" key="1">
    <source>
        <dbReference type="ARBA" id="ARBA00023015"/>
    </source>
</evidence>
<evidence type="ECO:0000256" key="3">
    <source>
        <dbReference type="ARBA" id="ARBA00023163"/>
    </source>
</evidence>
<organism evidence="6 7">
    <name type="scientific">Sulfobacillus thermotolerans</name>
    <dbReference type="NCBI Taxonomy" id="338644"/>
    <lineage>
        <taxon>Bacteria</taxon>
        <taxon>Bacillati</taxon>
        <taxon>Bacillota</taxon>
        <taxon>Clostridia</taxon>
        <taxon>Eubacteriales</taxon>
        <taxon>Clostridiales Family XVII. Incertae Sedis</taxon>
        <taxon>Sulfobacillus</taxon>
    </lineage>
</organism>
<dbReference type="InterPro" id="IPR036388">
    <property type="entry name" value="WH-like_DNA-bd_sf"/>
</dbReference>
<dbReference type="InterPro" id="IPR005471">
    <property type="entry name" value="Tscrpt_reg_IclR_N"/>
</dbReference>
<feature type="domain" description="IclR-ED" evidence="5">
    <location>
        <begin position="65"/>
        <end position="248"/>
    </location>
</feature>
<proteinExistence type="predicted"/>
<gene>
    <name evidence="6" type="ORF">BXT84_03435</name>
</gene>
<dbReference type="InterPro" id="IPR036390">
    <property type="entry name" value="WH_DNA-bd_sf"/>
</dbReference>
<dbReference type="InterPro" id="IPR014757">
    <property type="entry name" value="Tscrpt_reg_IclR_C"/>
</dbReference>
<evidence type="ECO:0008006" key="8">
    <source>
        <dbReference type="Google" id="ProtNLM"/>
    </source>
</evidence>
<dbReference type="SUPFAM" id="SSF46785">
    <property type="entry name" value="Winged helix' DNA-binding domain"/>
    <property type="match status" value="1"/>
</dbReference>
<dbReference type="Pfam" id="PF09339">
    <property type="entry name" value="HTH_IclR"/>
    <property type="match status" value="1"/>
</dbReference>
<evidence type="ECO:0000256" key="2">
    <source>
        <dbReference type="ARBA" id="ARBA00023125"/>
    </source>
</evidence>
<dbReference type="PROSITE" id="PS51077">
    <property type="entry name" value="HTH_ICLR"/>
    <property type="match status" value="1"/>
</dbReference>
<dbReference type="PANTHER" id="PTHR30136:SF35">
    <property type="entry name" value="HTH-TYPE TRANSCRIPTIONAL REGULATOR RV1719"/>
    <property type="match status" value="1"/>
</dbReference>
<dbReference type="EMBL" id="CP019454">
    <property type="protein sequence ID" value="AUW93122.1"/>
    <property type="molecule type" value="Genomic_DNA"/>
</dbReference>
<keyword evidence="2" id="KW-0238">DNA-binding</keyword>
<evidence type="ECO:0000313" key="7">
    <source>
        <dbReference type="Proteomes" id="UP000325292"/>
    </source>
</evidence>
<sequence>MDRLDRIVRVMELVSQQGREGASLTQIGYVLELPKASLYRLVADMEQAGLLTHNARINRYFLSWRVFEWATAYYAQTSYVEVLQEAVTSLTQEVQLFSYAAVLQGGRLFSVAVATPRSFYPVYVKLGARVPLRGSAPGKVLLAQFPPERVTAWFEQEDRELGFWTPTPYTQSVTTLQQEMPQIHQQGWALCRDELELGNSAIAIPVGTPPWWVSLTIVAPTLVVAERTQELLAALRAVGQRISSPLDMARVVENEGIEP</sequence>
<dbReference type="SUPFAM" id="SSF55781">
    <property type="entry name" value="GAF domain-like"/>
    <property type="match status" value="1"/>
</dbReference>
<dbReference type="InterPro" id="IPR050707">
    <property type="entry name" value="HTH_MetabolicPath_Reg"/>
</dbReference>
<dbReference type="PROSITE" id="PS51078">
    <property type="entry name" value="ICLR_ED"/>
    <property type="match status" value="1"/>
</dbReference>
<dbReference type="InterPro" id="IPR029016">
    <property type="entry name" value="GAF-like_dom_sf"/>
</dbReference>
<dbReference type="Gene3D" id="1.10.10.10">
    <property type="entry name" value="Winged helix-like DNA-binding domain superfamily/Winged helix DNA-binding domain"/>
    <property type="match status" value="1"/>
</dbReference>
<dbReference type="Pfam" id="PF01614">
    <property type="entry name" value="IclR_C"/>
    <property type="match status" value="1"/>
</dbReference>
<protein>
    <recommendedName>
        <fullName evidence="8">IclR family transcriptional regulator</fullName>
    </recommendedName>
</protein>
<keyword evidence="1" id="KW-0805">Transcription regulation</keyword>
<name>A0ABN5GY99_9FIRM</name>
<keyword evidence="7" id="KW-1185">Reference proteome</keyword>
<keyword evidence="3" id="KW-0804">Transcription</keyword>
<evidence type="ECO:0000259" key="5">
    <source>
        <dbReference type="PROSITE" id="PS51078"/>
    </source>
</evidence>
<dbReference type="Proteomes" id="UP000325292">
    <property type="component" value="Chromosome"/>
</dbReference>
<reference evidence="6 7" key="1">
    <citation type="journal article" date="2019" name="Sci. Rep.">
        <title>Sulfobacillus thermotolerans: new insights into resistance and metabolic capacities of acidophilic chemolithotrophs.</title>
        <authorList>
            <person name="Panyushkina A.E."/>
            <person name="Babenko V.V."/>
            <person name="Nikitina A.S."/>
            <person name="Selezneva O.V."/>
            <person name="Tsaplina I.A."/>
            <person name="Letarova M.A."/>
            <person name="Kostryukova E.S."/>
            <person name="Letarov A.V."/>
        </authorList>
    </citation>
    <scope>NUCLEOTIDE SEQUENCE [LARGE SCALE GENOMIC DNA]</scope>
    <source>
        <strain evidence="6 7">Kr1</strain>
    </source>
</reference>
<evidence type="ECO:0000313" key="6">
    <source>
        <dbReference type="EMBL" id="AUW93122.1"/>
    </source>
</evidence>